<dbReference type="AlphaFoldDB" id="A0A9X3HWL2"/>
<dbReference type="CDD" id="cd04301">
    <property type="entry name" value="NAT_SF"/>
    <property type="match status" value="1"/>
</dbReference>
<dbReference type="PANTHER" id="PTHR31435:SF9">
    <property type="entry name" value="PROTEIN NATD1"/>
    <property type="match status" value="1"/>
</dbReference>
<dbReference type="SUPFAM" id="SSF55729">
    <property type="entry name" value="Acyl-CoA N-acyltransferases (Nat)"/>
    <property type="match status" value="1"/>
</dbReference>
<dbReference type="Gene3D" id="3.40.630.30">
    <property type="match status" value="1"/>
</dbReference>
<organism evidence="2 3">
    <name type="scientific">Vibrio qingdaonensis</name>
    <dbReference type="NCBI Taxonomy" id="2829491"/>
    <lineage>
        <taxon>Bacteria</taxon>
        <taxon>Pseudomonadati</taxon>
        <taxon>Pseudomonadota</taxon>
        <taxon>Gammaproteobacteria</taxon>
        <taxon>Vibrionales</taxon>
        <taxon>Vibrionaceae</taxon>
        <taxon>Vibrio</taxon>
    </lineage>
</organism>
<comment type="caution">
    <text evidence="2">The sequence shown here is derived from an EMBL/GenBank/DDBJ whole genome shotgun (WGS) entry which is preliminary data.</text>
</comment>
<keyword evidence="3" id="KW-1185">Reference proteome</keyword>
<dbReference type="EMBL" id="JAKRRY010000007">
    <property type="protein sequence ID" value="MCW8345907.1"/>
    <property type="molecule type" value="Genomic_DNA"/>
</dbReference>
<accession>A0A9X3HWL2</accession>
<dbReference type="PANTHER" id="PTHR31435">
    <property type="entry name" value="PROTEIN NATD1"/>
    <property type="match status" value="1"/>
</dbReference>
<dbReference type="RefSeq" id="WP_265674312.1">
    <property type="nucleotide sequence ID" value="NZ_JAKRRY010000007.1"/>
</dbReference>
<protein>
    <submittedName>
        <fullName evidence="2">N-acetyltransferase</fullName>
    </submittedName>
</protein>
<sequence length="78" mass="8882">MIEHQIERKRFVYSKDGQEGVLDYKLNGNSVNFTHTFVPDVFRGQGVAKQLVAEGLNWAKSQGYEIEADCWYVAKALS</sequence>
<evidence type="ECO:0000313" key="3">
    <source>
        <dbReference type="Proteomes" id="UP001155587"/>
    </source>
</evidence>
<name>A0A9X3HWL2_9VIBR</name>
<dbReference type="InterPro" id="IPR045057">
    <property type="entry name" value="Gcn5-rel_NAT"/>
</dbReference>
<dbReference type="PROSITE" id="PS51729">
    <property type="entry name" value="GNAT_YJDJ"/>
    <property type="match status" value="1"/>
</dbReference>
<evidence type="ECO:0000313" key="2">
    <source>
        <dbReference type="EMBL" id="MCW8345907.1"/>
    </source>
</evidence>
<dbReference type="InterPro" id="IPR016181">
    <property type="entry name" value="Acyl_CoA_acyltransferase"/>
</dbReference>
<dbReference type="Pfam" id="PF14542">
    <property type="entry name" value="Acetyltransf_CG"/>
    <property type="match status" value="1"/>
</dbReference>
<evidence type="ECO:0000259" key="1">
    <source>
        <dbReference type="PROSITE" id="PS51729"/>
    </source>
</evidence>
<dbReference type="Proteomes" id="UP001155587">
    <property type="component" value="Unassembled WGS sequence"/>
</dbReference>
<feature type="domain" description="N-acetyltransferase" evidence="1">
    <location>
        <begin position="3"/>
        <end position="78"/>
    </location>
</feature>
<gene>
    <name evidence="2" type="ORF">MD535_07790</name>
</gene>
<proteinExistence type="predicted"/>
<reference evidence="2" key="1">
    <citation type="submission" date="2022-02" db="EMBL/GenBank/DDBJ databases">
        <title>Vibrio sp. nov, a new bacterium isolated from seawater.</title>
        <authorList>
            <person name="Yuan Y."/>
        </authorList>
    </citation>
    <scope>NUCLEOTIDE SEQUENCE</scope>
    <source>
        <strain evidence="2">ZSDZ65</strain>
    </source>
</reference>
<dbReference type="InterPro" id="IPR031165">
    <property type="entry name" value="GNAT_YJDJ"/>
</dbReference>